<comment type="cofactor">
    <cofactor evidence="1">
        <name>FAD</name>
        <dbReference type="ChEBI" id="CHEBI:57692"/>
    </cofactor>
</comment>
<dbReference type="FunFam" id="3.50.50.60:FF:000228">
    <property type="entry name" value="FAD-containing monooxygenase EthA"/>
    <property type="match status" value="1"/>
</dbReference>
<dbReference type="GO" id="GO:0050661">
    <property type="term" value="F:NADP binding"/>
    <property type="evidence" value="ECO:0007669"/>
    <property type="project" value="InterPro"/>
</dbReference>
<keyword evidence="6" id="KW-0503">Monooxygenase</keyword>
<gene>
    <name evidence="7" type="ORF">PDE_06897</name>
</gene>
<sequence>MNGHADVRSEHRFDIIIIGAGISGINTAYRVQEQLPGFSYAILEARHDLGGTWDLFKYPGIRSDSDLFTFGFEFNPWRQTNPIAEGPEIKSYIANTARKFGIDQHILYKHKVTAANWSSEEHVWNLSVDADGKTKEYTARFVVFGTGYFNYDQPLEAQIPGIKNFKGQVIHPQFWPEDLDYTDKKIVVIGSGATAITLIPNLAKRAARVTMLQRSPTYIMSLPNRSSTWLSYILPTATFHRVQRTIAIVITRMFFLLCQKYPTFSKWLLKQRVSRQLPKHIPYEPHFAPRYNPWDQRLCVCPDGDFFKCLRAGKADVRTDTIETVTENGILLKSGETLDAEIIVTATGLKLQIAGGCQISVDGEKYDLGSKYMWNGVMLQDLPNASYIIGYANASWTLGSDATAQFVTRLLKTLEERKLIAATPRLKPDEEKNLEERPLLNLSSTYISLASRTLPRAGNKRPWQPRDHYHKDMKIALKGDLTEGMEFVAGPSLRLRPKMN</sequence>
<dbReference type="InterPro" id="IPR020946">
    <property type="entry name" value="Flavin_mOase-like"/>
</dbReference>
<name>S8AZR1_PENO1</name>
<evidence type="ECO:0008006" key="9">
    <source>
        <dbReference type="Google" id="ProtNLM"/>
    </source>
</evidence>
<organism evidence="7 8">
    <name type="scientific">Penicillium oxalicum (strain 114-2 / CGMCC 5302)</name>
    <name type="common">Penicillium decumbens</name>
    <dbReference type="NCBI Taxonomy" id="933388"/>
    <lineage>
        <taxon>Eukaryota</taxon>
        <taxon>Fungi</taxon>
        <taxon>Dikarya</taxon>
        <taxon>Ascomycota</taxon>
        <taxon>Pezizomycotina</taxon>
        <taxon>Eurotiomycetes</taxon>
        <taxon>Eurotiomycetidae</taxon>
        <taxon>Eurotiales</taxon>
        <taxon>Aspergillaceae</taxon>
        <taxon>Penicillium</taxon>
    </lineage>
</organism>
<evidence type="ECO:0000256" key="6">
    <source>
        <dbReference type="ARBA" id="ARBA00023033"/>
    </source>
</evidence>
<keyword evidence="4" id="KW-0521">NADP</keyword>
<dbReference type="InterPro" id="IPR051820">
    <property type="entry name" value="FAD-binding_MO"/>
</dbReference>
<dbReference type="GO" id="GO:0004499">
    <property type="term" value="F:N,N-dimethylaniline monooxygenase activity"/>
    <property type="evidence" value="ECO:0007669"/>
    <property type="project" value="InterPro"/>
</dbReference>
<dbReference type="HOGENOM" id="CLU_032067_2_0_1"/>
<dbReference type="Pfam" id="PF00743">
    <property type="entry name" value="FMO-like"/>
    <property type="match status" value="1"/>
</dbReference>
<dbReference type="Pfam" id="PF13450">
    <property type="entry name" value="NAD_binding_8"/>
    <property type="match status" value="1"/>
</dbReference>
<keyword evidence="8" id="KW-1185">Reference proteome</keyword>
<dbReference type="STRING" id="933388.S8AZR1"/>
<dbReference type="PANTHER" id="PTHR43872:SF1">
    <property type="entry name" value="MONOOXYGENASE, PUTATIVE (AFU_ORTHOLOGUE AFUA_8G02570)-RELATED"/>
    <property type="match status" value="1"/>
</dbReference>
<evidence type="ECO:0000256" key="4">
    <source>
        <dbReference type="ARBA" id="ARBA00022857"/>
    </source>
</evidence>
<proteinExistence type="predicted"/>
<dbReference type="OrthoDB" id="66881at2759"/>
<protein>
    <recommendedName>
        <fullName evidence="9">FAD/NAD(P)-binding domain-containing protein</fullName>
    </recommendedName>
</protein>
<dbReference type="PhylomeDB" id="S8AZR1"/>
<evidence type="ECO:0000256" key="3">
    <source>
        <dbReference type="ARBA" id="ARBA00022827"/>
    </source>
</evidence>
<evidence type="ECO:0000256" key="1">
    <source>
        <dbReference type="ARBA" id="ARBA00001974"/>
    </source>
</evidence>
<dbReference type="AlphaFoldDB" id="S8AZR1"/>
<keyword evidence="5" id="KW-0560">Oxidoreductase</keyword>
<evidence type="ECO:0000313" key="8">
    <source>
        <dbReference type="Proteomes" id="UP000019376"/>
    </source>
</evidence>
<dbReference type="SUPFAM" id="SSF51905">
    <property type="entry name" value="FAD/NAD(P)-binding domain"/>
    <property type="match status" value="1"/>
</dbReference>
<dbReference type="GO" id="GO:0050660">
    <property type="term" value="F:flavin adenine dinucleotide binding"/>
    <property type="evidence" value="ECO:0007669"/>
    <property type="project" value="InterPro"/>
</dbReference>
<dbReference type="PRINTS" id="PR00411">
    <property type="entry name" value="PNDRDTASEI"/>
</dbReference>
<dbReference type="Proteomes" id="UP000019376">
    <property type="component" value="Unassembled WGS sequence"/>
</dbReference>
<evidence type="ECO:0000256" key="2">
    <source>
        <dbReference type="ARBA" id="ARBA00022630"/>
    </source>
</evidence>
<dbReference type="EMBL" id="KB644414">
    <property type="protein sequence ID" value="EPS31938.1"/>
    <property type="molecule type" value="Genomic_DNA"/>
</dbReference>
<dbReference type="Gene3D" id="3.50.50.60">
    <property type="entry name" value="FAD/NAD(P)-binding domain"/>
    <property type="match status" value="2"/>
</dbReference>
<reference evidence="7 8" key="1">
    <citation type="journal article" date="2013" name="PLoS ONE">
        <title>Genomic and secretomic analyses reveal unique features of the lignocellulolytic enzyme system of Penicillium decumbens.</title>
        <authorList>
            <person name="Liu G."/>
            <person name="Zhang L."/>
            <person name="Wei X."/>
            <person name="Zou G."/>
            <person name="Qin Y."/>
            <person name="Ma L."/>
            <person name="Li J."/>
            <person name="Zheng H."/>
            <person name="Wang S."/>
            <person name="Wang C."/>
            <person name="Xun L."/>
            <person name="Zhao G.-P."/>
            <person name="Zhou Z."/>
            <person name="Qu Y."/>
        </authorList>
    </citation>
    <scope>NUCLEOTIDE SEQUENCE [LARGE SCALE GENOMIC DNA]</scope>
    <source>
        <strain evidence="8">114-2 / CGMCC 5302</strain>
    </source>
</reference>
<dbReference type="InterPro" id="IPR036188">
    <property type="entry name" value="FAD/NAD-bd_sf"/>
</dbReference>
<dbReference type="eggNOG" id="KOG1399">
    <property type="taxonomic scope" value="Eukaryota"/>
</dbReference>
<accession>S8AZR1</accession>
<dbReference type="PANTHER" id="PTHR43872">
    <property type="entry name" value="MONOOXYGENASE, PUTATIVE (AFU_ORTHOLOGUE AFUA_8G02570)-RELATED"/>
    <property type="match status" value="1"/>
</dbReference>
<evidence type="ECO:0000313" key="7">
    <source>
        <dbReference type="EMBL" id="EPS31938.1"/>
    </source>
</evidence>
<evidence type="ECO:0000256" key="5">
    <source>
        <dbReference type="ARBA" id="ARBA00023002"/>
    </source>
</evidence>
<keyword evidence="2" id="KW-0285">Flavoprotein</keyword>
<keyword evidence="3" id="KW-0274">FAD</keyword>